<sequence length="21" mass="2470">MFLSSGIYLLQLVRLMLLKCQ</sequence>
<organism evidence="1">
    <name type="scientific">Rhizophora mucronata</name>
    <name type="common">Asiatic mangrove</name>
    <dbReference type="NCBI Taxonomy" id="61149"/>
    <lineage>
        <taxon>Eukaryota</taxon>
        <taxon>Viridiplantae</taxon>
        <taxon>Streptophyta</taxon>
        <taxon>Embryophyta</taxon>
        <taxon>Tracheophyta</taxon>
        <taxon>Spermatophyta</taxon>
        <taxon>Magnoliopsida</taxon>
        <taxon>eudicotyledons</taxon>
        <taxon>Gunneridae</taxon>
        <taxon>Pentapetalae</taxon>
        <taxon>rosids</taxon>
        <taxon>fabids</taxon>
        <taxon>Malpighiales</taxon>
        <taxon>Rhizophoraceae</taxon>
        <taxon>Rhizophora</taxon>
    </lineage>
</organism>
<dbReference type="EMBL" id="GGEC01074999">
    <property type="protein sequence ID" value="MBX55483.1"/>
    <property type="molecule type" value="Transcribed_RNA"/>
</dbReference>
<protein>
    <submittedName>
        <fullName evidence="1">Uncharacterized protein</fullName>
    </submittedName>
</protein>
<reference evidence="1" key="1">
    <citation type="submission" date="2018-02" db="EMBL/GenBank/DDBJ databases">
        <title>Rhizophora mucronata_Transcriptome.</title>
        <authorList>
            <person name="Meera S.P."/>
            <person name="Sreeshan A."/>
            <person name="Augustine A."/>
        </authorList>
    </citation>
    <scope>NUCLEOTIDE SEQUENCE</scope>
    <source>
        <tissue evidence="1">Leaf</tissue>
    </source>
</reference>
<dbReference type="AlphaFoldDB" id="A0A2P2PL59"/>
<evidence type="ECO:0000313" key="1">
    <source>
        <dbReference type="EMBL" id="MBX55483.1"/>
    </source>
</evidence>
<proteinExistence type="predicted"/>
<name>A0A2P2PL59_RHIMU</name>
<accession>A0A2P2PL59</accession>